<sequence>MRRHIYKNVFWLTINLMLFVVGSKVYAQEKPAEKKKGVDIMITQSPKIMVKVEAVTNNTCYGESKGAINITPYGGFPPYRYVWSSGDTTQDVAALKAGIYKVVVSDNLSCSDTMSVTITAPEKINGTVESVRDILCYGYDNGEVDISVKGGKAPYTYNWSNGAKTEDLKGVTSGRYSVLITDSYGCQEIVPAEVQEKPLIVRWVDDIKNIKCSGDSSGSIDITVSGGVPPYTYKWSSGETSEDLRSLKAGNYEVVVKDSKGCTEVSLAKVVEPAPIAIAFDEVRNMRCFGDQSGTINVSIQGGKPPYKYLWNTGATTQDIAGIGEGEYVVEVTDNNACVKSAATKVTGPPLLAVDLVSLQNVKFNGGSTGSVNIAVKGGVPPYKYRWSNGSETPNISNLAAGGYSVRVTDATGCAKIMSVSVTQPSPLVVQLENVRNITCNGEKTGEINISVAGGVAPYTFTWTNGVTIEDLNNIGAGKYGVTVTDANGYSQKVEAEITEPPALKVKLENTTNILCNGYTTGVIDVKTEGGVQPYRYRWNNGSVTQDLVNIPAGEYLLKVTDANYCEQNISTVITEPEPLKLAFESITHINCNGANTGQINVNVAGGIAPYQYKWNNGAVTEDLKDIKAGDYNINVIDSKGCAQQISTVVAEPPVLLVKEDLVTHVDCNGNSSGSISLNVIGGVTPYQFAWNTGSTTKNISNLKAGAYNMKVTDAKGCVSTFTQNIRQPEPLVKKVEGVKDILCFGDAKGSINISVSGGVVPYKYRWSNGAITQDIIDIKAGKYSVLIADANGCSDSLSATVVQNTLLTPTVSVVNINCFGEKTGAVNLAVQGGVAPYTFKWNNGQVTQNITGLTAGKYAGIITDSKGCFKNVDAYITEPSKFVASLENDKGISCFGESTGFINVRVSGGTTPYKFKWNHGDSTQNISKLPAGTYVLTAKDAKGCQQRVETTLTQPSKIEHAVKGVTHVMCNGNNTGAIDIVVAGGVGPYSYKWSNGATTQDIDGVPSGKYNVTLTDANGCAKALDAEITQPPLLTVKLDTTVNILCNGDRKGSIKLDVSGGVLPYKYSWSNGAVTKDISDLPAGSYSVLVTDAKGCLKTMSVTLAQPPALVATLASVKNISCNGDKVGAVSIDVVGGVKPYTFKWSNGSTSQNLTNIAAGTYTVEIVDKNGCRQSLAATVTQPSKLVVSVASVKNVSCFNGKDGSIDIIANGGTTPYQYAWSNRATTQDITGVEAGTYSLTIKDANGCSDSTVYATIKQPQLLEASVLKVVDVLKHGEKTGSIDLNIAGGVAPYTYSWSNGAVTQNVKALPAGNYSVIVKDANSCEKIISTLIKQPPALAVTIESVKDIKCNGDNNGAITLNVTGGAPPYKYAWSNGDSTKNLANVTAGDYTVKVSDVHGYYQTLTAKIVQPSKLVGKIDMIKNVSCFSDNSGAVNITMTGGEAPYKFNWNSGQTTEDLVNVPAADYTLTVTDAIGCKSVIQASVTQPSDFTAIVSEVKNINCKGEDKGEIYLDVKGGVTPYNYYWSNGARTKDITKAIAGQYSVKVVDNNGCTNTVTASITEPSLLVAKLGAVTDNLCNGERKGSINIDVAGGTLPYKYKWSNGDSTKNLTAIPKGEYTVTVIDAKQCMQKLTAVINEPQLLSVVMKDHQDVACYDNKTGRVNVEVNGGTKPYSFAWSNGAKTQNLLDVVAGEYQLTVKDAKGCSNVLVAKIQQPEQLTIRLDTVRNILCNGDSKGLVDVSVTGGVLPYTYTWSNGAHTEDLTNVLAGNYSILVKDAKGCTKSLTTAIQEPAKLTAKVDPITHIKCAGEETGLATITAQGGVAPYKYLWNNGVTSAKLENTKAGEYIATITDANGCNTTQAVVITEPAKLIKTIDAITNIQCFGENTGSIQVTVREGIAPYTFKWNNGESTEDIRNLVAGNYKLTITEGNGCKSVLEAVIEEPTKFIAAVDKVTDVLCYGNKTGAIEISVSGGVEPHTFAWSNGSKTEDLSDIGADSYSVVVSDGNGCKKTLYTEIKEPTNLALRIDSVKNVKCCGDRSGAIFITVEGGVKPYRYNWSHGATTEDIQNLELGVYTVNVTDANGCMISSIDDMTLYEQVVSKGKFTTRDILFDVGKATIKPESFNTINRIASFMKEHPDITFRIEGHTDSDGSDDSNQKLSEDRSIAIRLALIKFGIRENRLQAKGWGEAKPIATNLTAEGKALNRRVEFVSLTGTNDGNLMYNELNKMTANE</sequence>
<comment type="subcellular location">
    <subcellularLocation>
        <location evidence="1">Cell outer membrane</location>
    </subcellularLocation>
</comment>
<dbReference type="EMBL" id="JAHESD010000010">
    <property type="protein sequence ID" value="MBT1702988.1"/>
    <property type="molecule type" value="Genomic_DNA"/>
</dbReference>
<dbReference type="Gene3D" id="3.30.1330.60">
    <property type="entry name" value="OmpA-like domain"/>
    <property type="match status" value="1"/>
</dbReference>
<evidence type="ECO:0000256" key="3">
    <source>
        <dbReference type="ARBA" id="ARBA00023237"/>
    </source>
</evidence>
<accession>A0ABS5VNI1</accession>
<organism evidence="6 7">
    <name type="scientific">Chryseosolibacter indicus</name>
    <dbReference type="NCBI Taxonomy" id="2782351"/>
    <lineage>
        <taxon>Bacteria</taxon>
        <taxon>Pseudomonadati</taxon>
        <taxon>Bacteroidota</taxon>
        <taxon>Cytophagia</taxon>
        <taxon>Cytophagales</taxon>
        <taxon>Chryseotaleaceae</taxon>
        <taxon>Chryseosolibacter</taxon>
    </lineage>
</organism>
<dbReference type="InterPro" id="IPR006665">
    <property type="entry name" value="OmpA-like"/>
</dbReference>
<comment type="caution">
    <text evidence="6">The sequence shown here is derived from an EMBL/GenBank/DDBJ whole genome shotgun (WGS) entry which is preliminary data.</text>
</comment>
<dbReference type="InterPro" id="IPR025667">
    <property type="entry name" value="SprB_repeat"/>
</dbReference>
<evidence type="ECO:0000256" key="4">
    <source>
        <dbReference type="PROSITE-ProRule" id="PRU00473"/>
    </source>
</evidence>
<dbReference type="Proteomes" id="UP000772618">
    <property type="component" value="Unassembled WGS sequence"/>
</dbReference>
<evidence type="ECO:0000313" key="6">
    <source>
        <dbReference type="EMBL" id="MBT1702988.1"/>
    </source>
</evidence>
<reference evidence="6 7" key="1">
    <citation type="submission" date="2021-05" db="EMBL/GenBank/DDBJ databases">
        <title>A Polyphasic approach of four new species of the genus Ohtaekwangia: Ohtaekwangia histidinii sp. nov., Ohtaekwangia cretensis sp. nov., Ohtaekwangia indiensis sp. nov., Ohtaekwangia reichenbachii sp. nov. from diverse environment.</title>
        <authorList>
            <person name="Octaviana S."/>
        </authorList>
    </citation>
    <scope>NUCLEOTIDE SEQUENCE [LARGE SCALE GENOMIC DNA]</scope>
    <source>
        <strain evidence="6 7">PWU20</strain>
    </source>
</reference>
<dbReference type="Pfam" id="PF13573">
    <property type="entry name" value="SprB"/>
    <property type="match status" value="27"/>
</dbReference>
<dbReference type="Pfam" id="PF00691">
    <property type="entry name" value="OmpA"/>
    <property type="match status" value="1"/>
</dbReference>
<proteinExistence type="predicted"/>
<name>A0ABS5VNI1_9BACT</name>
<dbReference type="InterPro" id="IPR006664">
    <property type="entry name" value="OMP_bac"/>
</dbReference>
<evidence type="ECO:0000313" key="7">
    <source>
        <dbReference type="Proteomes" id="UP000772618"/>
    </source>
</evidence>
<evidence type="ECO:0000256" key="2">
    <source>
        <dbReference type="ARBA" id="ARBA00023136"/>
    </source>
</evidence>
<dbReference type="CDD" id="cd07185">
    <property type="entry name" value="OmpA_C-like"/>
    <property type="match status" value="1"/>
</dbReference>
<dbReference type="SUPFAM" id="SSF103088">
    <property type="entry name" value="OmpA-like"/>
    <property type="match status" value="1"/>
</dbReference>
<feature type="domain" description="OmpA-like" evidence="5">
    <location>
        <begin position="2100"/>
        <end position="2217"/>
    </location>
</feature>
<evidence type="ECO:0000259" key="5">
    <source>
        <dbReference type="PROSITE" id="PS51123"/>
    </source>
</evidence>
<gene>
    <name evidence="6" type="ORF">KK060_06835</name>
</gene>
<dbReference type="RefSeq" id="WP_254152958.1">
    <property type="nucleotide sequence ID" value="NZ_JAHESD010000010.1"/>
</dbReference>
<dbReference type="Gene3D" id="2.60.40.740">
    <property type="match status" value="23"/>
</dbReference>
<dbReference type="InterPro" id="IPR050330">
    <property type="entry name" value="Bact_OuterMem_StrucFunc"/>
</dbReference>
<dbReference type="InterPro" id="IPR036737">
    <property type="entry name" value="OmpA-like_sf"/>
</dbReference>
<protein>
    <submittedName>
        <fullName evidence="6">OmpA family protein</fullName>
    </submittedName>
</protein>
<dbReference type="PRINTS" id="PR01021">
    <property type="entry name" value="OMPADOMAIN"/>
</dbReference>
<keyword evidence="7" id="KW-1185">Reference proteome</keyword>
<dbReference type="PANTHER" id="PTHR30329:SF21">
    <property type="entry name" value="LIPOPROTEIN YIAD-RELATED"/>
    <property type="match status" value="1"/>
</dbReference>
<keyword evidence="2 4" id="KW-0472">Membrane</keyword>
<dbReference type="PANTHER" id="PTHR30329">
    <property type="entry name" value="STATOR ELEMENT OF FLAGELLAR MOTOR COMPLEX"/>
    <property type="match status" value="1"/>
</dbReference>
<keyword evidence="3" id="KW-0998">Cell outer membrane</keyword>
<evidence type="ECO:0000256" key="1">
    <source>
        <dbReference type="ARBA" id="ARBA00004442"/>
    </source>
</evidence>
<dbReference type="PROSITE" id="PS51123">
    <property type="entry name" value="OMPA_2"/>
    <property type="match status" value="1"/>
</dbReference>